<dbReference type="Proteomes" id="UP000663903">
    <property type="component" value="Chromosome"/>
</dbReference>
<accession>A0A975CEL2</accession>
<dbReference type="PANTHER" id="PTHR30535:SF4">
    <property type="entry name" value="HEMIN-BINDING PERIPLASMIC PROTEIN HMUT"/>
    <property type="match status" value="1"/>
</dbReference>
<dbReference type="KEGG" id="otd:J1M35_14685"/>
<dbReference type="InterPro" id="IPR002491">
    <property type="entry name" value="ABC_transptr_periplasmic_BD"/>
</dbReference>
<dbReference type="EMBL" id="CP071796">
    <property type="protein sequence ID" value="QTD44346.1"/>
    <property type="molecule type" value="Genomic_DNA"/>
</dbReference>
<dbReference type="PANTHER" id="PTHR30535">
    <property type="entry name" value="VITAMIN B12-BINDING PROTEIN"/>
    <property type="match status" value="1"/>
</dbReference>
<dbReference type="PROSITE" id="PS50983">
    <property type="entry name" value="FE_B12_PBP"/>
    <property type="match status" value="1"/>
</dbReference>
<keyword evidence="4" id="KW-1185">Reference proteome</keyword>
<feature type="domain" description="Fe/B12 periplasmic-binding" evidence="2">
    <location>
        <begin position="39"/>
        <end position="299"/>
    </location>
</feature>
<protein>
    <submittedName>
        <fullName evidence="3">ABC transporter substrate-binding protein</fullName>
    </submittedName>
</protein>
<dbReference type="Pfam" id="PF01497">
    <property type="entry name" value="Peripla_BP_2"/>
    <property type="match status" value="1"/>
</dbReference>
<evidence type="ECO:0000313" key="3">
    <source>
        <dbReference type="EMBL" id="QTD44346.1"/>
    </source>
</evidence>
<feature type="chain" id="PRO_5036915970" evidence="1">
    <location>
        <begin position="32"/>
        <end position="299"/>
    </location>
</feature>
<sequence length="299" mass="31281">MRKLNHVGLHRRACLRAAAALAASCTPLAWGADKAAKRRIVSIGGALTEIAYALGAGSELAGVDSTSLYPAAATRLPGVGYARALSSEGILALAPTLVVATEEAGPPSVIRQIQAAGVPIEVLAAHHRFEGMLSRVTRMGELLGRRLDAQQLTQRLQADWQAARQPVLARKEEGPQVLFVLSHSPNQVMVGGKGTAAEAMLVQAGARNAVQAFSGFKPLTPEAVVAVQPDAVLFTQQGLEAIGGIEGALKLPGLLQTPAGQKRRIVAHEALFLLGFGPRMPQALAALDASLQQVMRTKA</sequence>
<dbReference type="InterPro" id="IPR050902">
    <property type="entry name" value="ABC_Transporter_SBP"/>
</dbReference>
<dbReference type="AlphaFoldDB" id="A0A975CEL2"/>
<proteinExistence type="predicted"/>
<evidence type="ECO:0000256" key="1">
    <source>
        <dbReference type="SAM" id="SignalP"/>
    </source>
</evidence>
<evidence type="ECO:0000259" key="2">
    <source>
        <dbReference type="PROSITE" id="PS50983"/>
    </source>
</evidence>
<feature type="signal peptide" evidence="1">
    <location>
        <begin position="1"/>
        <end position="31"/>
    </location>
</feature>
<name>A0A975CEL2_9BURK</name>
<evidence type="ECO:0000313" key="4">
    <source>
        <dbReference type="Proteomes" id="UP000663903"/>
    </source>
</evidence>
<gene>
    <name evidence="3" type="ORF">J1M35_14685</name>
</gene>
<reference evidence="3" key="1">
    <citation type="submission" date="2021-03" db="EMBL/GenBank/DDBJ databases">
        <title>Ottowia sp. 27C isolated from the cloaca of a Giant Asian pond turtle (Heosemys grandis).</title>
        <authorList>
            <person name="Spergser J."/>
            <person name="Busse H.-J."/>
        </authorList>
    </citation>
    <scope>NUCLEOTIDE SEQUENCE</scope>
    <source>
        <strain evidence="3">27C</strain>
    </source>
</reference>
<dbReference type="SUPFAM" id="SSF53807">
    <property type="entry name" value="Helical backbone' metal receptor"/>
    <property type="match status" value="1"/>
</dbReference>
<organism evidence="3 4">
    <name type="scientific">Ottowia testudinis</name>
    <dbReference type="NCBI Taxonomy" id="2816950"/>
    <lineage>
        <taxon>Bacteria</taxon>
        <taxon>Pseudomonadati</taxon>
        <taxon>Pseudomonadota</taxon>
        <taxon>Betaproteobacteria</taxon>
        <taxon>Burkholderiales</taxon>
        <taxon>Comamonadaceae</taxon>
        <taxon>Ottowia</taxon>
    </lineage>
</organism>
<keyword evidence="1" id="KW-0732">Signal</keyword>
<dbReference type="Gene3D" id="3.40.50.1980">
    <property type="entry name" value="Nitrogenase molybdenum iron protein domain"/>
    <property type="match status" value="2"/>
</dbReference>
<dbReference type="RefSeq" id="WP_208007910.1">
    <property type="nucleotide sequence ID" value="NZ_CP071796.1"/>
</dbReference>